<evidence type="ECO:0000313" key="4">
    <source>
        <dbReference type="Proteomes" id="UP001190491"/>
    </source>
</evidence>
<dbReference type="EMBL" id="CAUDLI010000012">
    <property type="protein sequence ID" value="CAJ0901513.1"/>
    <property type="molecule type" value="Genomic_DNA"/>
</dbReference>
<dbReference type="EMBL" id="CAUDKO010000008">
    <property type="protein sequence ID" value="CAJ0884200.1"/>
    <property type="molecule type" value="Genomic_DNA"/>
</dbReference>
<evidence type="ECO:0000313" key="1">
    <source>
        <dbReference type="EMBL" id="CAJ0884200.1"/>
    </source>
</evidence>
<comment type="caution">
    <text evidence="1">The sequence shown here is derived from an EMBL/GenBank/DDBJ whole genome shotgun (WGS) entry which is preliminary data.</text>
</comment>
<evidence type="ECO:0000313" key="2">
    <source>
        <dbReference type="EMBL" id="CAJ0901513.1"/>
    </source>
</evidence>
<keyword evidence="3" id="KW-1185">Reference proteome</keyword>
<dbReference type="Proteomes" id="UP001189792">
    <property type="component" value="Unassembled WGS sequence"/>
</dbReference>
<dbReference type="AlphaFoldDB" id="A0AAD2C131"/>
<sequence length="42" mass="4402">MKGRLNRWAAWALAAAGAALVFAAWLTPEGAFSFVTLASFCG</sequence>
<evidence type="ECO:0000313" key="3">
    <source>
        <dbReference type="Proteomes" id="UP001189792"/>
    </source>
</evidence>
<dbReference type="Proteomes" id="UP001190491">
    <property type="component" value="Unassembled WGS sequence"/>
</dbReference>
<gene>
    <name evidence="2" type="ORF">R77564_04582</name>
    <name evidence="1" type="ORF">R77567_03645</name>
</gene>
<protein>
    <submittedName>
        <fullName evidence="1">Uncharacterized protein</fullName>
    </submittedName>
</protein>
<reference evidence="1 3" key="1">
    <citation type="submission" date="2023-07" db="EMBL/GenBank/DDBJ databases">
        <authorList>
            <person name="Peeters C."/>
        </authorList>
    </citation>
    <scope>NUCLEOTIDE SEQUENCE</scope>
    <source>
        <strain evidence="2 3">LMG 32965</strain>
        <strain evidence="1">R-77567</strain>
    </source>
</reference>
<accession>A0AAD2C131</accession>
<name>A0AAD2C131_9RALS</name>
<organism evidence="1 4">
    <name type="scientific">Ralstonia flatus</name>
    <dbReference type="NCBI Taxonomy" id="3058601"/>
    <lineage>
        <taxon>Bacteria</taxon>
        <taxon>Pseudomonadati</taxon>
        <taxon>Pseudomonadota</taxon>
        <taxon>Betaproteobacteria</taxon>
        <taxon>Burkholderiales</taxon>
        <taxon>Burkholderiaceae</taxon>
        <taxon>Ralstonia</taxon>
    </lineage>
</organism>
<proteinExistence type="predicted"/>